<dbReference type="InterPro" id="IPR015424">
    <property type="entry name" value="PyrdxlP-dep_Trfase"/>
</dbReference>
<keyword evidence="5" id="KW-1185">Reference proteome</keyword>
<dbReference type="PANTHER" id="PTHR11808">
    <property type="entry name" value="TRANS-SULFURATION ENZYME FAMILY MEMBER"/>
    <property type="match status" value="1"/>
</dbReference>
<sequence length="384" mass="41549">MSKKNLATIAVRGGIEIDGQYNAVVPPIYLSSTYAFKGFNEKGPYDYSRCGNPSRDVLANTLAELEQGEHGIVTATGTAAIHLVCQLLRPDDLLVVPHDCYGGSYRLFVNLAQRGAFKLQVINQTNPQELDAAFAAKPKIIWVETPSNPLLRITDLKDICQRAKASDTLVAVDNTFLSPVFQQPLTLGADMVVHSTTKYINGHSDVVGGVVVTKTKELGEELAWWANCIGITGSAFDSYLTLRGVRTLVPRMKQHQENSLALIKVLSEHPAVEVVYHPSLPSHPGHEIAKAQQLGFGAMLSFELKGTTKEVTQFIAALEHFSLAESLGGTESLVCHPATMTHAAMDEAAQLKAGITQNLVRFSVGIEDSDELAADVKQALDSLS</sequence>
<dbReference type="Gene3D" id="3.40.640.10">
    <property type="entry name" value="Type I PLP-dependent aspartate aminotransferase-like (Major domain)"/>
    <property type="match status" value="1"/>
</dbReference>
<evidence type="ECO:0000256" key="1">
    <source>
        <dbReference type="ARBA" id="ARBA00001933"/>
    </source>
</evidence>
<dbReference type="PIRSF" id="PIRSF001434">
    <property type="entry name" value="CGS"/>
    <property type="match status" value="1"/>
</dbReference>
<accession>A0ABV1RHP4</accession>
<evidence type="ECO:0000256" key="3">
    <source>
        <dbReference type="RuleBase" id="RU362118"/>
    </source>
</evidence>
<name>A0ABV1RHP4_9ALTE</name>
<dbReference type="InterPro" id="IPR011821">
    <property type="entry name" value="O_succ_thio_ly"/>
</dbReference>
<dbReference type="EC" id="2.5.1.48" evidence="4"/>
<keyword evidence="4" id="KW-0808">Transferase</keyword>
<protein>
    <submittedName>
        <fullName evidence="4">Cystathionine gamma-synthase</fullName>
        <ecNumber evidence="4">2.5.1.48</ecNumber>
    </submittedName>
</protein>
<dbReference type="Gene3D" id="3.90.1150.10">
    <property type="entry name" value="Aspartate Aminotransferase, domain 1"/>
    <property type="match status" value="1"/>
</dbReference>
<dbReference type="InterPro" id="IPR000277">
    <property type="entry name" value="Cys/Met-Metab_PyrdxlP-dep_enz"/>
</dbReference>
<dbReference type="InterPro" id="IPR015422">
    <property type="entry name" value="PyrdxlP-dep_Trfase_small"/>
</dbReference>
<proteinExistence type="inferred from homology"/>
<dbReference type="Pfam" id="PF01053">
    <property type="entry name" value="Cys_Met_Meta_PP"/>
    <property type="match status" value="1"/>
</dbReference>
<dbReference type="GO" id="GO:0003962">
    <property type="term" value="F:cystathionine gamma-synthase activity"/>
    <property type="evidence" value="ECO:0007669"/>
    <property type="project" value="UniProtKB-EC"/>
</dbReference>
<dbReference type="SUPFAM" id="SSF53383">
    <property type="entry name" value="PLP-dependent transferases"/>
    <property type="match status" value="1"/>
</dbReference>
<evidence type="ECO:0000313" key="4">
    <source>
        <dbReference type="EMBL" id="MER2492454.1"/>
    </source>
</evidence>
<evidence type="ECO:0000256" key="2">
    <source>
        <dbReference type="ARBA" id="ARBA00022898"/>
    </source>
</evidence>
<evidence type="ECO:0000313" key="5">
    <source>
        <dbReference type="Proteomes" id="UP001467690"/>
    </source>
</evidence>
<comment type="similarity">
    <text evidence="3">Belongs to the trans-sulfuration enzymes family.</text>
</comment>
<comment type="caution">
    <text evidence="4">The sequence shown here is derived from an EMBL/GenBank/DDBJ whole genome shotgun (WGS) entry which is preliminary data.</text>
</comment>
<dbReference type="PANTHER" id="PTHR11808:SF75">
    <property type="entry name" value="CYSTATHIONINE GAMMA-SYNTHASE"/>
    <property type="match status" value="1"/>
</dbReference>
<dbReference type="Proteomes" id="UP001467690">
    <property type="component" value="Unassembled WGS sequence"/>
</dbReference>
<dbReference type="InterPro" id="IPR015421">
    <property type="entry name" value="PyrdxlP-dep_Trfase_major"/>
</dbReference>
<dbReference type="NCBIfam" id="TIGR02080">
    <property type="entry name" value="O_succ_thio_ly"/>
    <property type="match status" value="1"/>
</dbReference>
<dbReference type="CDD" id="cd00614">
    <property type="entry name" value="CGS_like"/>
    <property type="match status" value="1"/>
</dbReference>
<dbReference type="RefSeq" id="WP_350401972.1">
    <property type="nucleotide sequence ID" value="NZ_JBELOE010000212.1"/>
</dbReference>
<organism evidence="4 5">
    <name type="scientific">Catenovulum sediminis</name>
    <dbReference type="NCBI Taxonomy" id="1740262"/>
    <lineage>
        <taxon>Bacteria</taxon>
        <taxon>Pseudomonadati</taxon>
        <taxon>Pseudomonadota</taxon>
        <taxon>Gammaproteobacteria</taxon>
        <taxon>Alteromonadales</taxon>
        <taxon>Alteromonadaceae</taxon>
        <taxon>Catenovulum</taxon>
    </lineage>
</organism>
<comment type="cofactor">
    <cofactor evidence="1 3">
        <name>pyridoxal 5'-phosphate</name>
        <dbReference type="ChEBI" id="CHEBI:597326"/>
    </cofactor>
</comment>
<dbReference type="PROSITE" id="PS00868">
    <property type="entry name" value="CYS_MET_METAB_PP"/>
    <property type="match status" value="1"/>
</dbReference>
<gene>
    <name evidence="4" type="primary">metB</name>
    <name evidence="4" type="ORF">ABS311_11260</name>
</gene>
<reference evidence="4 5" key="1">
    <citation type="submission" date="2024-06" db="EMBL/GenBank/DDBJ databases">
        <authorList>
            <person name="Chen R.Y."/>
        </authorList>
    </citation>
    <scope>NUCLEOTIDE SEQUENCE [LARGE SCALE GENOMIC DNA]</scope>
    <source>
        <strain evidence="4 5">D2</strain>
    </source>
</reference>
<dbReference type="InterPro" id="IPR054542">
    <property type="entry name" value="Cys_met_metab_PP"/>
</dbReference>
<dbReference type="EMBL" id="JBELOE010000212">
    <property type="protein sequence ID" value="MER2492454.1"/>
    <property type="molecule type" value="Genomic_DNA"/>
</dbReference>
<keyword evidence="2 3" id="KW-0663">Pyridoxal phosphate</keyword>